<gene>
    <name evidence="8" type="ORF">CITCOLO1_LOCUS8065</name>
</gene>
<dbReference type="SUPFAM" id="SSF56112">
    <property type="entry name" value="Protein kinase-like (PK-like)"/>
    <property type="match status" value="1"/>
</dbReference>
<sequence>MAWTRRSAVGNGSSATVYLASIASSGELFAVKSVELLKSDFLKTEQRILSSLSHPSIVGYRGFDVTTENGKLMYNLFMEYAAGGTLTEEIVRRGGRIKEAAAAFYTRQIVRGLEYLHKQGLVHCDIKAKNILIGGDGLKIADFGCSKWVSETEAVIGGTPMFMAPEVARGEKQGISSDIWALGCTLIEMVTGAPPWPISGDPVSVLYRIRYSGESPAIPSFLSERAKDFLRKCLRRDPTERWSANQLLEHPFFGELSSGLEEIKQLHPHSESPTSILDQSLWNSLEEESETLLKTEQWDDDDDHDDDRIKGLAMFSGEIKWELGDENWITIRSCVDSEDEEESNFRRNDLDLVEQERIGSGKIQCLELGIKENEKWRKMRELKKMKAKDRKKDRGRDSFE</sequence>
<keyword evidence="9" id="KW-1185">Reference proteome</keyword>
<keyword evidence="4 5" id="KW-0067">ATP-binding</keyword>
<evidence type="ECO:0000256" key="2">
    <source>
        <dbReference type="ARBA" id="ARBA00022741"/>
    </source>
</evidence>
<evidence type="ECO:0000256" key="5">
    <source>
        <dbReference type="PROSITE-ProRule" id="PRU10141"/>
    </source>
</evidence>
<keyword evidence="2 5" id="KW-0547">Nucleotide-binding</keyword>
<keyword evidence="6" id="KW-0723">Serine/threonine-protein kinase</keyword>
<dbReference type="Proteomes" id="UP001642487">
    <property type="component" value="Chromosome 2"/>
</dbReference>
<reference evidence="8 9" key="1">
    <citation type="submission" date="2024-03" db="EMBL/GenBank/DDBJ databases">
        <authorList>
            <person name="Gkanogiannis A."/>
            <person name="Becerra Lopez-Lavalle L."/>
        </authorList>
    </citation>
    <scope>NUCLEOTIDE SEQUENCE [LARGE SCALE GENOMIC DNA]</scope>
</reference>
<feature type="binding site" evidence="5">
    <location>
        <position position="32"/>
    </location>
    <ligand>
        <name>ATP</name>
        <dbReference type="ChEBI" id="CHEBI:30616"/>
    </ligand>
</feature>
<evidence type="ECO:0000256" key="6">
    <source>
        <dbReference type="RuleBase" id="RU000304"/>
    </source>
</evidence>
<dbReference type="InterPro" id="IPR052751">
    <property type="entry name" value="Plant_MAPKKK"/>
</dbReference>
<dbReference type="InterPro" id="IPR017441">
    <property type="entry name" value="Protein_kinase_ATP_BS"/>
</dbReference>
<evidence type="ECO:0000256" key="4">
    <source>
        <dbReference type="ARBA" id="ARBA00022840"/>
    </source>
</evidence>
<dbReference type="Pfam" id="PF00069">
    <property type="entry name" value="Pkinase"/>
    <property type="match status" value="1"/>
</dbReference>
<evidence type="ECO:0000256" key="3">
    <source>
        <dbReference type="ARBA" id="ARBA00022777"/>
    </source>
</evidence>
<organism evidence="8 9">
    <name type="scientific">Citrullus colocynthis</name>
    <name type="common">colocynth</name>
    <dbReference type="NCBI Taxonomy" id="252529"/>
    <lineage>
        <taxon>Eukaryota</taxon>
        <taxon>Viridiplantae</taxon>
        <taxon>Streptophyta</taxon>
        <taxon>Embryophyta</taxon>
        <taxon>Tracheophyta</taxon>
        <taxon>Spermatophyta</taxon>
        <taxon>Magnoliopsida</taxon>
        <taxon>eudicotyledons</taxon>
        <taxon>Gunneridae</taxon>
        <taxon>Pentapetalae</taxon>
        <taxon>rosids</taxon>
        <taxon>fabids</taxon>
        <taxon>Cucurbitales</taxon>
        <taxon>Cucurbitaceae</taxon>
        <taxon>Benincaseae</taxon>
        <taxon>Citrullus</taxon>
    </lineage>
</organism>
<dbReference type="PROSITE" id="PS00108">
    <property type="entry name" value="PROTEIN_KINASE_ST"/>
    <property type="match status" value="1"/>
</dbReference>
<keyword evidence="3" id="KW-0418">Kinase</keyword>
<name>A0ABP0Y703_9ROSI</name>
<dbReference type="Gene3D" id="1.10.510.10">
    <property type="entry name" value="Transferase(Phosphotransferase) domain 1"/>
    <property type="match status" value="1"/>
</dbReference>
<dbReference type="PANTHER" id="PTHR48011">
    <property type="entry name" value="CCR4-NOT TRANSCRIPTIONAL COMPLEX SUBUNIT CAF120-RELATED"/>
    <property type="match status" value="1"/>
</dbReference>
<comment type="similarity">
    <text evidence="6">Belongs to the protein kinase superfamily.</text>
</comment>
<evidence type="ECO:0000259" key="7">
    <source>
        <dbReference type="PROSITE" id="PS50011"/>
    </source>
</evidence>
<feature type="domain" description="Protein kinase" evidence="7">
    <location>
        <begin position="3"/>
        <end position="253"/>
    </location>
</feature>
<dbReference type="SMART" id="SM00220">
    <property type="entry name" value="S_TKc"/>
    <property type="match status" value="1"/>
</dbReference>
<proteinExistence type="inferred from homology"/>
<dbReference type="EMBL" id="OZ021736">
    <property type="protein sequence ID" value="CAK9316213.1"/>
    <property type="molecule type" value="Genomic_DNA"/>
</dbReference>
<dbReference type="PROSITE" id="PS50011">
    <property type="entry name" value="PROTEIN_KINASE_DOM"/>
    <property type="match status" value="1"/>
</dbReference>
<evidence type="ECO:0000256" key="1">
    <source>
        <dbReference type="ARBA" id="ARBA00022679"/>
    </source>
</evidence>
<dbReference type="InterPro" id="IPR000719">
    <property type="entry name" value="Prot_kinase_dom"/>
</dbReference>
<dbReference type="CDD" id="cd06606">
    <property type="entry name" value="STKc_MAPKKK"/>
    <property type="match status" value="1"/>
</dbReference>
<protein>
    <recommendedName>
        <fullName evidence="7">Protein kinase domain-containing protein</fullName>
    </recommendedName>
</protein>
<dbReference type="PROSITE" id="PS00107">
    <property type="entry name" value="PROTEIN_KINASE_ATP"/>
    <property type="match status" value="1"/>
</dbReference>
<keyword evidence="1" id="KW-0808">Transferase</keyword>
<accession>A0ABP0Y703</accession>
<dbReference type="InterPro" id="IPR008271">
    <property type="entry name" value="Ser/Thr_kinase_AS"/>
</dbReference>
<evidence type="ECO:0000313" key="9">
    <source>
        <dbReference type="Proteomes" id="UP001642487"/>
    </source>
</evidence>
<dbReference type="PANTHER" id="PTHR48011:SF76">
    <property type="entry name" value="MITOGEN-ACTIVATED PROTEIN KINASE KINASE KINASE 15"/>
    <property type="match status" value="1"/>
</dbReference>
<dbReference type="InterPro" id="IPR011009">
    <property type="entry name" value="Kinase-like_dom_sf"/>
</dbReference>
<evidence type="ECO:0000313" key="8">
    <source>
        <dbReference type="EMBL" id="CAK9316213.1"/>
    </source>
</evidence>